<dbReference type="PANTHER" id="PTHR12159">
    <property type="entry name" value="G/T AND G/U MISMATCH-SPECIFIC DNA GLYCOSYLASE"/>
    <property type="match status" value="1"/>
</dbReference>
<dbReference type="SMART" id="SM00986">
    <property type="entry name" value="UDG"/>
    <property type="match status" value="1"/>
</dbReference>
<protein>
    <submittedName>
        <fullName evidence="5">TDG/mug DNA glycosylase family protein</fullName>
        <ecNumber evidence="5">3.2.2.-</ecNumber>
    </submittedName>
</protein>
<sequence>MIPKHRDQGGIRGSDEKGSGWTYLRTAVARMHSMKRLSPSVTHSDSLQGLSDILAPGLSVVFCGINPGLRAASTGRHFAGRGNRFWRTLHLAGFTPGQIDPQDDRTILQYGCGLTTVVSRPTARADELSQGEFKAAAIEFERKIEGYAPHCVAFLGKMALSAMSGTRDIDWGPQPALFGGARVWVLPNPSGLNRTFSLDALVTAYRELRLALASAEAGLRNVPRQ</sequence>
<dbReference type="AlphaFoldDB" id="A0AAW3UNZ5"/>
<dbReference type="EMBL" id="JACIIK010000002">
    <property type="protein sequence ID" value="MBB6200165.1"/>
    <property type="molecule type" value="Genomic_DNA"/>
</dbReference>
<dbReference type="InterPro" id="IPR015637">
    <property type="entry name" value="MUG/TDG"/>
</dbReference>
<dbReference type="GO" id="GO:0004844">
    <property type="term" value="F:uracil DNA N-glycosylase activity"/>
    <property type="evidence" value="ECO:0007669"/>
    <property type="project" value="TreeGrafter"/>
</dbReference>
<keyword evidence="1" id="KW-0227">DNA damage</keyword>
<keyword evidence="5" id="KW-0326">Glycosidase</keyword>
<evidence type="ECO:0000256" key="2">
    <source>
        <dbReference type="ARBA" id="ARBA00022801"/>
    </source>
</evidence>
<dbReference type="Proteomes" id="UP000518681">
    <property type="component" value="Unassembled WGS sequence"/>
</dbReference>
<dbReference type="InterPro" id="IPR036895">
    <property type="entry name" value="Uracil-DNA_glycosylase-like_sf"/>
</dbReference>
<evidence type="ECO:0000259" key="4">
    <source>
        <dbReference type="SMART" id="SM00986"/>
    </source>
</evidence>
<dbReference type="Gene3D" id="3.40.470.10">
    <property type="entry name" value="Uracil-DNA glycosylase-like domain"/>
    <property type="match status" value="1"/>
</dbReference>
<comment type="caution">
    <text evidence="5">The sequence shown here is derived from an EMBL/GenBank/DDBJ whole genome shotgun (WGS) entry which is preliminary data.</text>
</comment>
<feature type="domain" description="Uracil-DNA glycosylase-like" evidence="4">
    <location>
        <begin position="51"/>
        <end position="209"/>
    </location>
</feature>
<evidence type="ECO:0000313" key="6">
    <source>
        <dbReference type="Proteomes" id="UP000518681"/>
    </source>
</evidence>
<dbReference type="EC" id="3.2.2.-" evidence="5"/>
<accession>A0AAW3UNZ5</accession>
<reference evidence="5 6" key="1">
    <citation type="submission" date="2020-08" db="EMBL/GenBank/DDBJ databases">
        <title>Genomic Encyclopedia of Type Strains, Phase IV (KMG-V): Genome sequencing to study the core and pangenomes of soil and plant-associated prokaryotes.</title>
        <authorList>
            <person name="Whitman W."/>
        </authorList>
    </citation>
    <scope>NUCLEOTIDE SEQUENCE [LARGE SCALE GENOMIC DNA]</scope>
    <source>
        <strain evidence="5 6">SEMIA 4013</strain>
    </source>
</reference>
<dbReference type="PANTHER" id="PTHR12159:SF9">
    <property type="entry name" value="G_T MISMATCH-SPECIFIC THYMINE DNA GLYCOSYLASE"/>
    <property type="match status" value="1"/>
</dbReference>
<keyword evidence="2 5" id="KW-0378">Hydrolase</keyword>
<dbReference type="SUPFAM" id="SSF52141">
    <property type="entry name" value="Uracil-DNA glycosylase-like"/>
    <property type="match status" value="1"/>
</dbReference>
<evidence type="ECO:0000313" key="5">
    <source>
        <dbReference type="EMBL" id="MBB6200165.1"/>
    </source>
</evidence>
<dbReference type="GO" id="GO:0006285">
    <property type="term" value="P:base-excision repair, AP site formation"/>
    <property type="evidence" value="ECO:0007669"/>
    <property type="project" value="InterPro"/>
</dbReference>
<dbReference type="GO" id="GO:0008263">
    <property type="term" value="F:pyrimidine-specific mismatch base pair DNA N-glycosylase activity"/>
    <property type="evidence" value="ECO:0007669"/>
    <property type="project" value="TreeGrafter"/>
</dbReference>
<dbReference type="InterPro" id="IPR005122">
    <property type="entry name" value="Uracil-DNA_glycosylase-like"/>
</dbReference>
<dbReference type="CDD" id="cd10028">
    <property type="entry name" value="UDG-F2_TDG_MUG"/>
    <property type="match status" value="1"/>
</dbReference>
<organism evidence="5 6">
    <name type="scientific">Paraburkholderia fungorum</name>
    <dbReference type="NCBI Taxonomy" id="134537"/>
    <lineage>
        <taxon>Bacteria</taxon>
        <taxon>Pseudomonadati</taxon>
        <taxon>Pseudomonadota</taxon>
        <taxon>Betaproteobacteria</taxon>
        <taxon>Burkholderiales</taxon>
        <taxon>Burkholderiaceae</taxon>
        <taxon>Paraburkholderia</taxon>
    </lineage>
</organism>
<dbReference type="Pfam" id="PF03167">
    <property type="entry name" value="UDG"/>
    <property type="match status" value="1"/>
</dbReference>
<evidence type="ECO:0000256" key="3">
    <source>
        <dbReference type="ARBA" id="ARBA00023204"/>
    </source>
</evidence>
<dbReference type="NCBIfam" id="NF007570">
    <property type="entry name" value="PRK10201.1"/>
    <property type="match status" value="1"/>
</dbReference>
<evidence type="ECO:0000256" key="1">
    <source>
        <dbReference type="ARBA" id="ARBA00022763"/>
    </source>
</evidence>
<keyword evidence="3" id="KW-0234">DNA repair</keyword>
<proteinExistence type="predicted"/>
<dbReference type="SMART" id="SM00987">
    <property type="entry name" value="UreE_C"/>
    <property type="match status" value="1"/>
</dbReference>
<name>A0AAW3UNZ5_9BURK</name>
<gene>
    <name evidence="5" type="ORF">GGD69_001011</name>
</gene>